<name>A0A1X6X134_9MICO</name>
<proteinExistence type="predicted"/>
<evidence type="ECO:0000259" key="1">
    <source>
        <dbReference type="Pfam" id="PF13223"/>
    </source>
</evidence>
<feature type="domain" description="DUF4031" evidence="1">
    <location>
        <begin position="3"/>
        <end position="76"/>
    </location>
</feature>
<sequence>MTVYADTPRWPRHGLLWGHMISDRSLAELHERAREAGLHPRSFDLDHYDWPEHARADLVAAGVVMVGNKELTRRLIAGGLRIPAARRAAARRERTEAAARDLGLDRVPLDLITGPVGHVDPLPQRPGAFRLTRDEAGAPPRIEAQDADGRRAAERFLAAVDDASWTRTGALWIGQVVDAPESGRPS</sequence>
<dbReference type="Pfam" id="PF13223">
    <property type="entry name" value="DUF4031"/>
    <property type="match status" value="1"/>
</dbReference>
<dbReference type="OrthoDB" id="9808993at2"/>
<gene>
    <name evidence="2" type="ORF">FM110_07675</name>
</gene>
<dbReference type="EMBL" id="FWFG01000068">
    <property type="protein sequence ID" value="SLM92197.1"/>
    <property type="molecule type" value="Genomic_DNA"/>
</dbReference>
<accession>A0A1X6X134</accession>
<reference evidence="2 3" key="1">
    <citation type="submission" date="2017-02" db="EMBL/GenBank/DDBJ databases">
        <authorList>
            <person name="Peterson S.W."/>
        </authorList>
    </citation>
    <scope>NUCLEOTIDE SEQUENCE [LARGE SCALE GENOMIC DNA]</scope>
    <source>
        <strain evidence="2 3">CIP104813</strain>
    </source>
</reference>
<organism evidence="2 3">
    <name type="scientific">Brachybacterium nesterenkovii</name>
    <dbReference type="NCBI Taxonomy" id="47847"/>
    <lineage>
        <taxon>Bacteria</taxon>
        <taxon>Bacillati</taxon>
        <taxon>Actinomycetota</taxon>
        <taxon>Actinomycetes</taxon>
        <taxon>Micrococcales</taxon>
        <taxon>Dermabacteraceae</taxon>
        <taxon>Brachybacterium</taxon>
    </lineage>
</organism>
<dbReference type="InterPro" id="IPR025109">
    <property type="entry name" value="DUF4031"/>
</dbReference>
<evidence type="ECO:0000313" key="2">
    <source>
        <dbReference type="EMBL" id="SLM92197.1"/>
    </source>
</evidence>
<dbReference type="AlphaFoldDB" id="A0A1X6X134"/>
<keyword evidence="3" id="KW-1185">Reference proteome</keyword>
<dbReference type="Proteomes" id="UP000195981">
    <property type="component" value="Unassembled WGS sequence"/>
</dbReference>
<dbReference type="RefSeq" id="WP_087104192.1">
    <property type="nucleotide sequence ID" value="NZ_FWFG01000068.1"/>
</dbReference>
<evidence type="ECO:0000313" key="3">
    <source>
        <dbReference type="Proteomes" id="UP000195981"/>
    </source>
</evidence>
<protein>
    <recommendedName>
        <fullName evidence="1">DUF4031 domain-containing protein</fullName>
    </recommendedName>
</protein>